<evidence type="ECO:0000313" key="3">
    <source>
        <dbReference type="Proteomes" id="UP000319143"/>
    </source>
</evidence>
<reference evidence="2 3" key="1">
    <citation type="submission" date="2019-02" db="EMBL/GenBank/DDBJ databases">
        <title>Deep-cultivation of Planctomycetes and their phenomic and genomic characterization uncovers novel biology.</title>
        <authorList>
            <person name="Wiegand S."/>
            <person name="Jogler M."/>
            <person name="Boedeker C."/>
            <person name="Pinto D."/>
            <person name="Vollmers J."/>
            <person name="Rivas-Marin E."/>
            <person name="Kohn T."/>
            <person name="Peeters S.H."/>
            <person name="Heuer A."/>
            <person name="Rast P."/>
            <person name="Oberbeckmann S."/>
            <person name="Bunk B."/>
            <person name="Jeske O."/>
            <person name="Meyerdierks A."/>
            <person name="Storesund J.E."/>
            <person name="Kallscheuer N."/>
            <person name="Luecker S."/>
            <person name="Lage O.M."/>
            <person name="Pohl T."/>
            <person name="Merkel B.J."/>
            <person name="Hornburger P."/>
            <person name="Mueller R.-W."/>
            <person name="Bruemmer F."/>
            <person name="Labrenz M."/>
            <person name="Spormann A.M."/>
            <person name="Op Den Camp H."/>
            <person name="Overmann J."/>
            <person name="Amann R."/>
            <person name="Jetten M.S.M."/>
            <person name="Mascher T."/>
            <person name="Medema M.H."/>
            <person name="Devos D.P."/>
            <person name="Kaster A.-K."/>
            <person name="Ovreas L."/>
            <person name="Rohde M."/>
            <person name="Galperin M.Y."/>
            <person name="Jogler C."/>
        </authorList>
    </citation>
    <scope>NUCLEOTIDE SEQUENCE [LARGE SCALE GENOMIC DNA]</scope>
    <source>
        <strain evidence="2 3">Poly41</strain>
    </source>
</reference>
<feature type="domain" description="Glycoside hydrolase family 29 N-terminal" evidence="1">
    <location>
        <begin position="2"/>
        <end position="47"/>
    </location>
</feature>
<accession>A0A5C6DSJ3</accession>
<dbReference type="Pfam" id="PF01120">
    <property type="entry name" value="Alpha_L_fucos"/>
    <property type="match status" value="1"/>
</dbReference>
<dbReference type="InterPro" id="IPR017853">
    <property type="entry name" value="GH"/>
</dbReference>
<evidence type="ECO:0000313" key="2">
    <source>
        <dbReference type="EMBL" id="TWU39602.1"/>
    </source>
</evidence>
<dbReference type="AlphaFoldDB" id="A0A5C6DSJ3"/>
<dbReference type="GO" id="GO:0005975">
    <property type="term" value="P:carbohydrate metabolic process"/>
    <property type="evidence" value="ECO:0007669"/>
    <property type="project" value="InterPro"/>
</dbReference>
<comment type="caution">
    <text evidence="2">The sequence shown here is derived from an EMBL/GenBank/DDBJ whole genome shotgun (WGS) entry which is preliminary data.</text>
</comment>
<dbReference type="Gene3D" id="3.20.20.80">
    <property type="entry name" value="Glycosidases"/>
    <property type="match status" value="1"/>
</dbReference>
<dbReference type="Proteomes" id="UP000319143">
    <property type="component" value="Unassembled WGS sequence"/>
</dbReference>
<keyword evidence="3" id="KW-1185">Reference proteome</keyword>
<dbReference type="InterPro" id="IPR057739">
    <property type="entry name" value="Glyco_hydro_29_N"/>
</dbReference>
<organism evidence="2 3">
    <name type="scientific">Novipirellula artificiosorum</name>
    <dbReference type="NCBI Taxonomy" id="2528016"/>
    <lineage>
        <taxon>Bacteria</taxon>
        <taxon>Pseudomonadati</taxon>
        <taxon>Planctomycetota</taxon>
        <taxon>Planctomycetia</taxon>
        <taxon>Pirellulales</taxon>
        <taxon>Pirellulaceae</taxon>
        <taxon>Novipirellula</taxon>
    </lineage>
</organism>
<name>A0A5C6DSJ3_9BACT</name>
<evidence type="ECO:0000259" key="1">
    <source>
        <dbReference type="Pfam" id="PF01120"/>
    </source>
</evidence>
<dbReference type="GO" id="GO:0004560">
    <property type="term" value="F:alpha-L-fucosidase activity"/>
    <property type="evidence" value="ECO:0007669"/>
    <property type="project" value="InterPro"/>
</dbReference>
<dbReference type="SUPFAM" id="SSF51445">
    <property type="entry name" value="(Trans)glycosidases"/>
    <property type="match status" value="1"/>
</dbReference>
<gene>
    <name evidence="2" type="ORF">Poly41_24570</name>
</gene>
<proteinExistence type="predicted"/>
<protein>
    <submittedName>
        <fullName evidence="2">Alpha-L-fucosidase</fullName>
    </submittedName>
</protein>
<dbReference type="EMBL" id="SJPV01000003">
    <property type="protein sequence ID" value="TWU39602.1"/>
    <property type="molecule type" value="Genomic_DNA"/>
</dbReference>
<sequence length="92" mass="10624">MVSDYNIVDYTPFKRDIIKELSEACHRQGLRFGVYYSQAQDWDEPDAPLIVPSKEKFRWDVHLPVCRVHVCTRMISGRSIVYKSGSPTEFGG</sequence>